<dbReference type="Pfam" id="PF15989">
    <property type="entry name" value="DUF4768"/>
    <property type="match status" value="1"/>
</dbReference>
<proteinExistence type="predicted"/>
<dbReference type="Proteomes" id="UP000001819">
    <property type="component" value="Chromosome 3"/>
</dbReference>
<organism evidence="2 3">
    <name type="scientific">Drosophila pseudoobscura pseudoobscura</name>
    <name type="common">Fruit fly</name>
    <dbReference type="NCBI Taxonomy" id="46245"/>
    <lineage>
        <taxon>Eukaryota</taxon>
        <taxon>Metazoa</taxon>
        <taxon>Ecdysozoa</taxon>
        <taxon>Arthropoda</taxon>
        <taxon>Hexapoda</taxon>
        <taxon>Insecta</taxon>
        <taxon>Pterygota</taxon>
        <taxon>Neoptera</taxon>
        <taxon>Endopterygota</taxon>
        <taxon>Diptera</taxon>
        <taxon>Brachycera</taxon>
        <taxon>Muscomorpha</taxon>
        <taxon>Ephydroidea</taxon>
        <taxon>Drosophilidae</taxon>
        <taxon>Drosophila</taxon>
        <taxon>Sophophora</taxon>
    </lineage>
</organism>
<feature type="chain" id="PRO_5026184046" evidence="1">
    <location>
        <begin position="28"/>
        <end position="186"/>
    </location>
</feature>
<dbReference type="InterPro" id="IPR031931">
    <property type="entry name" value="DUF4768"/>
</dbReference>
<evidence type="ECO:0000313" key="3">
    <source>
        <dbReference type="RefSeq" id="XP_002138331.3"/>
    </source>
</evidence>
<evidence type="ECO:0000313" key="2">
    <source>
        <dbReference type="Proteomes" id="UP000001819"/>
    </source>
</evidence>
<dbReference type="RefSeq" id="XP_002138331.3">
    <property type="nucleotide sequence ID" value="XM_002138295.3"/>
</dbReference>
<keyword evidence="1" id="KW-0732">Signal</keyword>
<feature type="signal peptide" evidence="1">
    <location>
        <begin position="1"/>
        <end position="27"/>
    </location>
</feature>
<accession>A0A6I8V3Z3</accession>
<name>A0A6I8V3Z3_DROPS</name>
<protein>
    <submittedName>
        <fullName evidence="3">Uncharacterized protein</fullName>
    </submittedName>
</protein>
<dbReference type="KEGG" id="dpo:6898265"/>
<gene>
    <name evidence="3" type="primary">LOC6898265</name>
</gene>
<reference evidence="2" key="1">
    <citation type="submission" date="2024-06" db="UniProtKB">
        <authorList>
            <consortium name="RefSeq"/>
        </authorList>
    </citation>
    <scope>NUCLEOTIDE SEQUENCE [LARGE SCALE GENOMIC DNA]</scope>
    <source>
        <strain evidence="2">MV2-25</strain>
    </source>
</reference>
<sequence>MKLPFRRIIILLALLFVGFLLIERAAARSVPEYMPNETKNSSVVERKINATDWAKVRREQGQPIEEMAPDSQLPQYPYFSSIKHLARTNKSSLNNTNLTSTEPSIPFGFDTSHLPCDLDSGGRESVVWAFPTYCVWAWNNKYNDEKSYRVFKIFQLEGFFFGQYYERLKRFEMDPKVWDYMKTGVS</sequence>
<dbReference type="InParanoid" id="A0A6I8V3Z3"/>
<dbReference type="AlphaFoldDB" id="A0A6I8V3Z3"/>
<reference evidence="3" key="2">
    <citation type="submission" date="2025-08" db="UniProtKB">
        <authorList>
            <consortium name="RefSeq"/>
        </authorList>
    </citation>
    <scope>IDENTIFICATION</scope>
    <source>
        <strain evidence="3">MV-25-SWS-2005</strain>
        <tissue evidence="3">Whole body</tissue>
    </source>
</reference>
<keyword evidence="2" id="KW-1185">Reference proteome</keyword>
<evidence type="ECO:0000256" key="1">
    <source>
        <dbReference type="SAM" id="SignalP"/>
    </source>
</evidence>